<dbReference type="InterPro" id="IPR050235">
    <property type="entry name" value="CK1_Ser-Thr_kinase"/>
</dbReference>
<feature type="domain" description="Protein kinase" evidence="6">
    <location>
        <begin position="10"/>
        <end position="380"/>
    </location>
</feature>
<dbReference type="InterPro" id="IPR017441">
    <property type="entry name" value="Protein_kinase_ATP_BS"/>
</dbReference>
<reference evidence="7" key="1">
    <citation type="submission" date="2022-10" db="EMBL/GenBank/DDBJ databases">
        <title>Novel sulphate-reducing endosymbionts in the free-living metamonad Anaeramoeba.</title>
        <authorList>
            <person name="Jerlstrom-Hultqvist J."/>
            <person name="Cepicka I."/>
            <person name="Gallot-Lavallee L."/>
            <person name="Salas-Leiva D."/>
            <person name="Curtis B.A."/>
            <person name="Zahonova K."/>
            <person name="Pipaliya S."/>
            <person name="Dacks J."/>
            <person name="Roger A.J."/>
        </authorList>
    </citation>
    <scope>NUCLEOTIDE SEQUENCE</scope>
    <source>
        <strain evidence="7">BMAN</strain>
    </source>
</reference>
<keyword evidence="7" id="KW-0808">Transferase</keyword>
<dbReference type="GO" id="GO:0005524">
    <property type="term" value="F:ATP binding"/>
    <property type="evidence" value="ECO:0007669"/>
    <property type="project" value="UniProtKB-UniRule"/>
</dbReference>
<organism evidence="7 8">
    <name type="scientific">Anaeramoeba ignava</name>
    <name type="common">Anaerobic marine amoeba</name>
    <dbReference type="NCBI Taxonomy" id="1746090"/>
    <lineage>
        <taxon>Eukaryota</taxon>
        <taxon>Metamonada</taxon>
        <taxon>Anaeramoebidae</taxon>
        <taxon>Anaeramoeba</taxon>
    </lineage>
</organism>
<accession>A0A9Q0LEU2</accession>
<dbReference type="SMART" id="SM00220">
    <property type="entry name" value="S_TKc"/>
    <property type="match status" value="1"/>
</dbReference>
<dbReference type="InterPro" id="IPR000719">
    <property type="entry name" value="Prot_kinase_dom"/>
</dbReference>
<dbReference type="AlphaFoldDB" id="A0A9Q0LEU2"/>
<protein>
    <recommendedName>
        <fullName evidence="1">non-specific serine/threonine protein kinase</fullName>
        <ecNumber evidence="1">2.7.11.1</ecNumber>
    </recommendedName>
</protein>
<dbReference type="Gene3D" id="1.10.510.10">
    <property type="entry name" value="Transferase(Phosphotransferase) domain 1"/>
    <property type="match status" value="2"/>
</dbReference>
<evidence type="ECO:0000256" key="4">
    <source>
        <dbReference type="PROSITE-ProRule" id="PRU10141"/>
    </source>
</evidence>
<evidence type="ECO:0000256" key="3">
    <source>
        <dbReference type="ARBA" id="ARBA00022840"/>
    </source>
</evidence>
<dbReference type="PROSITE" id="PS00108">
    <property type="entry name" value="PROTEIN_KINASE_ST"/>
    <property type="match status" value="2"/>
</dbReference>
<comment type="similarity">
    <text evidence="5">Belongs to the protein kinase superfamily.</text>
</comment>
<gene>
    <name evidence="7" type="ORF">M0811_10261</name>
</gene>
<dbReference type="Gene3D" id="3.30.200.20">
    <property type="entry name" value="Phosphorylase Kinase, domain 1"/>
    <property type="match status" value="1"/>
</dbReference>
<dbReference type="Pfam" id="PF00069">
    <property type="entry name" value="Pkinase"/>
    <property type="match status" value="2"/>
</dbReference>
<evidence type="ECO:0000256" key="2">
    <source>
        <dbReference type="ARBA" id="ARBA00022741"/>
    </source>
</evidence>
<feature type="binding site" evidence="4">
    <location>
        <position position="39"/>
    </location>
    <ligand>
        <name>ATP</name>
        <dbReference type="ChEBI" id="CHEBI:30616"/>
    </ligand>
</feature>
<dbReference type="PANTHER" id="PTHR11909">
    <property type="entry name" value="CASEIN KINASE-RELATED"/>
    <property type="match status" value="1"/>
</dbReference>
<dbReference type="PROSITE" id="PS50011">
    <property type="entry name" value="PROTEIN_KINASE_DOM"/>
    <property type="match status" value="1"/>
</dbReference>
<sequence>MLNSFVKNRWVLTKKIGEGAYGQIFEAKDLNTNQLYAMKVEPLNVSKSLLHETNVLTNLQKSLYVPKFIACGKTKQFNFLVMELLGENITKLRKKQAESKFTISTILKIGIQMISALESLHKLGYLHRDVKPSNFLIRNNTFLNDSKSLYVPKFIACGKTKQFNFLVMELLGENITKLRKKQAESKFTISTILKIGIQMISALESLHKLGYLHRDVKPSNFLIRNNTFLNDSSVELPQCCIIDFGISEKFISEDGKLLEKFYLIFFFIKKIELKFEDEPNYDFIKNLLLNEYNQKCFGIDFKYDWELEADYLPTFTASPYVSYYPNSNSNQNPNPKTKTKEIEDEIEIINKSDIDINIEENIDIQSDEGTPKKGNNCQIF</sequence>
<comment type="caution">
    <text evidence="7">The sequence shown here is derived from an EMBL/GenBank/DDBJ whole genome shotgun (WGS) entry which is preliminary data.</text>
</comment>
<keyword evidence="3 4" id="KW-0067">ATP-binding</keyword>
<name>A0A9Q0LEU2_ANAIG</name>
<dbReference type="EC" id="2.7.11.1" evidence="1"/>
<evidence type="ECO:0000256" key="1">
    <source>
        <dbReference type="ARBA" id="ARBA00012513"/>
    </source>
</evidence>
<evidence type="ECO:0000313" key="7">
    <source>
        <dbReference type="EMBL" id="KAJ5071418.1"/>
    </source>
</evidence>
<keyword evidence="8" id="KW-1185">Reference proteome</keyword>
<keyword evidence="5" id="KW-0723">Serine/threonine-protein kinase</keyword>
<dbReference type="PROSITE" id="PS00107">
    <property type="entry name" value="PROTEIN_KINASE_ATP"/>
    <property type="match status" value="1"/>
</dbReference>
<evidence type="ECO:0000313" key="8">
    <source>
        <dbReference type="Proteomes" id="UP001149090"/>
    </source>
</evidence>
<dbReference type="SUPFAM" id="SSF56112">
    <property type="entry name" value="Protein kinase-like (PK-like)"/>
    <property type="match status" value="2"/>
</dbReference>
<dbReference type="OrthoDB" id="5979581at2759"/>
<dbReference type="InterPro" id="IPR011009">
    <property type="entry name" value="Kinase-like_dom_sf"/>
</dbReference>
<keyword evidence="2 4" id="KW-0547">Nucleotide-binding</keyword>
<dbReference type="EMBL" id="JAPDFW010000088">
    <property type="protein sequence ID" value="KAJ5071418.1"/>
    <property type="molecule type" value="Genomic_DNA"/>
</dbReference>
<evidence type="ECO:0000259" key="6">
    <source>
        <dbReference type="PROSITE" id="PS50011"/>
    </source>
</evidence>
<proteinExistence type="inferred from homology"/>
<evidence type="ECO:0000256" key="5">
    <source>
        <dbReference type="RuleBase" id="RU000304"/>
    </source>
</evidence>
<keyword evidence="7" id="KW-0418">Kinase</keyword>
<dbReference type="GO" id="GO:0004674">
    <property type="term" value="F:protein serine/threonine kinase activity"/>
    <property type="evidence" value="ECO:0007669"/>
    <property type="project" value="UniProtKB-KW"/>
</dbReference>
<dbReference type="InterPro" id="IPR008271">
    <property type="entry name" value="Ser/Thr_kinase_AS"/>
</dbReference>
<dbReference type="Proteomes" id="UP001149090">
    <property type="component" value="Unassembled WGS sequence"/>
</dbReference>